<name>A0A9D9IB82_9SPIO</name>
<evidence type="ECO:0000313" key="4">
    <source>
        <dbReference type="Proteomes" id="UP000810292"/>
    </source>
</evidence>
<dbReference type="Gene3D" id="1.10.10.1320">
    <property type="entry name" value="Anti-sigma factor, zinc-finger domain"/>
    <property type="match status" value="1"/>
</dbReference>
<feature type="domain" description="Putative zinc-finger" evidence="2">
    <location>
        <begin position="6"/>
        <end position="35"/>
    </location>
</feature>
<evidence type="ECO:0000259" key="2">
    <source>
        <dbReference type="Pfam" id="PF13490"/>
    </source>
</evidence>
<gene>
    <name evidence="3" type="ORF">IAA72_06465</name>
</gene>
<comment type="caution">
    <text evidence="3">The sequence shown here is derived from an EMBL/GenBank/DDBJ whole genome shotgun (WGS) entry which is preliminary data.</text>
</comment>
<keyword evidence="1" id="KW-0812">Transmembrane</keyword>
<reference evidence="3" key="2">
    <citation type="journal article" date="2021" name="PeerJ">
        <title>Extensive microbial diversity within the chicken gut microbiome revealed by metagenomics and culture.</title>
        <authorList>
            <person name="Gilroy R."/>
            <person name="Ravi A."/>
            <person name="Getino M."/>
            <person name="Pursley I."/>
            <person name="Horton D.L."/>
            <person name="Alikhan N.F."/>
            <person name="Baker D."/>
            <person name="Gharbi K."/>
            <person name="Hall N."/>
            <person name="Watson M."/>
            <person name="Adriaenssens E.M."/>
            <person name="Foster-Nyarko E."/>
            <person name="Jarju S."/>
            <person name="Secka A."/>
            <person name="Antonio M."/>
            <person name="Oren A."/>
            <person name="Chaudhuri R.R."/>
            <person name="La Ragione R."/>
            <person name="Hildebrand F."/>
            <person name="Pallen M.J."/>
        </authorList>
    </citation>
    <scope>NUCLEOTIDE SEQUENCE</scope>
    <source>
        <strain evidence="3">14700</strain>
    </source>
</reference>
<feature type="transmembrane region" description="Helical" evidence="1">
    <location>
        <begin position="89"/>
        <end position="112"/>
    </location>
</feature>
<dbReference type="InterPro" id="IPR027383">
    <property type="entry name" value="Znf_put"/>
</dbReference>
<dbReference type="Pfam" id="PF13490">
    <property type="entry name" value="zf-HC2"/>
    <property type="match status" value="1"/>
</dbReference>
<keyword evidence="1" id="KW-1133">Transmembrane helix</keyword>
<sequence>MCIDSQMLSAYLDGELPEPYRTQVMEHLEHCSACQKHLDDMKKLSERIKSADYSDDVLLRSKDRIFDLLDKKYFENGKKVSFIRRRLEVSLPGLITAAAAVVFIFIGGFMFFGTSTEQTEDILPSFALQADSSNVRFVSDSSGLENYTLEEILKYLDSKGYNVDISIKGLTPLDTSSPDAENAE</sequence>
<proteinExistence type="predicted"/>
<dbReference type="Proteomes" id="UP000810292">
    <property type="component" value="Unassembled WGS sequence"/>
</dbReference>
<accession>A0A9D9IB82</accession>
<evidence type="ECO:0000313" key="3">
    <source>
        <dbReference type="EMBL" id="MBO8469409.1"/>
    </source>
</evidence>
<dbReference type="EMBL" id="JADIMF010000100">
    <property type="protein sequence ID" value="MBO8469409.1"/>
    <property type="molecule type" value="Genomic_DNA"/>
</dbReference>
<evidence type="ECO:0000256" key="1">
    <source>
        <dbReference type="SAM" id="Phobius"/>
    </source>
</evidence>
<reference evidence="3" key="1">
    <citation type="submission" date="2020-10" db="EMBL/GenBank/DDBJ databases">
        <authorList>
            <person name="Gilroy R."/>
        </authorList>
    </citation>
    <scope>NUCLEOTIDE SEQUENCE</scope>
    <source>
        <strain evidence="3">14700</strain>
    </source>
</reference>
<dbReference type="InterPro" id="IPR041916">
    <property type="entry name" value="Anti_sigma_zinc_sf"/>
</dbReference>
<organism evidence="3 4">
    <name type="scientific">Candidatus Ornithospirochaeta stercoravium</name>
    <dbReference type="NCBI Taxonomy" id="2840897"/>
    <lineage>
        <taxon>Bacteria</taxon>
        <taxon>Pseudomonadati</taxon>
        <taxon>Spirochaetota</taxon>
        <taxon>Spirochaetia</taxon>
        <taxon>Spirochaetales</taxon>
        <taxon>Spirochaetaceae</taxon>
        <taxon>Spirochaetaceae incertae sedis</taxon>
        <taxon>Candidatus Ornithospirochaeta</taxon>
    </lineage>
</organism>
<dbReference type="AlphaFoldDB" id="A0A9D9IB82"/>
<protein>
    <submittedName>
        <fullName evidence="3">Zf-HC2 domain-containing protein</fullName>
    </submittedName>
</protein>
<keyword evidence="1" id="KW-0472">Membrane</keyword>